<organism evidence="2 3">
    <name type="scientific">Parastrongyloides trichosuri</name>
    <name type="common">Possum-specific nematode worm</name>
    <dbReference type="NCBI Taxonomy" id="131310"/>
    <lineage>
        <taxon>Eukaryota</taxon>
        <taxon>Metazoa</taxon>
        <taxon>Ecdysozoa</taxon>
        <taxon>Nematoda</taxon>
        <taxon>Chromadorea</taxon>
        <taxon>Rhabditida</taxon>
        <taxon>Tylenchina</taxon>
        <taxon>Panagrolaimomorpha</taxon>
        <taxon>Strongyloidoidea</taxon>
        <taxon>Strongyloididae</taxon>
        <taxon>Parastrongyloides</taxon>
    </lineage>
</organism>
<accession>A0A0N4Z994</accession>
<dbReference type="WBParaSite" id="PTRK_0000388500.1">
    <property type="protein sequence ID" value="PTRK_0000388500.1"/>
    <property type="gene ID" value="PTRK_0000388500"/>
</dbReference>
<evidence type="ECO:0000256" key="1">
    <source>
        <dbReference type="SAM" id="SignalP"/>
    </source>
</evidence>
<feature type="chain" id="PRO_5005891310" evidence="1">
    <location>
        <begin position="24"/>
        <end position="67"/>
    </location>
</feature>
<evidence type="ECO:0000313" key="2">
    <source>
        <dbReference type="Proteomes" id="UP000038045"/>
    </source>
</evidence>
<keyword evidence="2" id="KW-1185">Reference proteome</keyword>
<evidence type="ECO:0000313" key="3">
    <source>
        <dbReference type="WBParaSite" id="PTRK_0000388500.1"/>
    </source>
</evidence>
<protein>
    <submittedName>
        <fullName evidence="3">Uncharacterized protein</fullName>
    </submittedName>
</protein>
<dbReference type="AlphaFoldDB" id="A0A0N4Z994"/>
<dbReference type="Proteomes" id="UP000038045">
    <property type="component" value="Unplaced"/>
</dbReference>
<name>A0A0N4Z994_PARTI</name>
<sequence length="67" mass="7610">MKIFNFFLLFIFLLIGLTTVVESQFGMGGFRGMGFGRRGFGRRGFGRRGFGRRGFGRRGFGRRGMFG</sequence>
<feature type="signal peptide" evidence="1">
    <location>
        <begin position="1"/>
        <end position="23"/>
    </location>
</feature>
<reference evidence="3" key="1">
    <citation type="submission" date="2017-02" db="UniProtKB">
        <authorList>
            <consortium name="WormBaseParasite"/>
        </authorList>
    </citation>
    <scope>IDENTIFICATION</scope>
</reference>
<proteinExistence type="predicted"/>
<keyword evidence="1" id="KW-0732">Signal</keyword>